<dbReference type="EMBL" id="PXYT01000055">
    <property type="protein sequence ID" value="PSR25403.1"/>
    <property type="molecule type" value="Genomic_DNA"/>
</dbReference>
<comment type="caution">
    <text evidence="1">The sequence shown here is derived from an EMBL/GenBank/DDBJ whole genome shotgun (WGS) entry which is preliminary data.</text>
</comment>
<accession>A0A2T2WT76</accession>
<reference evidence="1 2" key="1">
    <citation type="journal article" date="2014" name="BMC Genomics">
        <title>Comparison of environmental and isolate Sulfobacillus genomes reveals diverse carbon, sulfur, nitrogen, and hydrogen metabolisms.</title>
        <authorList>
            <person name="Justice N.B."/>
            <person name="Norman A."/>
            <person name="Brown C.T."/>
            <person name="Singh A."/>
            <person name="Thomas B.C."/>
            <person name="Banfield J.F."/>
        </authorList>
    </citation>
    <scope>NUCLEOTIDE SEQUENCE [LARGE SCALE GENOMIC DNA]</scope>
    <source>
        <strain evidence="1">AMDSBA1</strain>
    </source>
</reference>
<dbReference type="Proteomes" id="UP000242699">
    <property type="component" value="Unassembled WGS sequence"/>
</dbReference>
<organism evidence="1 2">
    <name type="scientific">Sulfobacillus benefaciens</name>
    <dbReference type="NCBI Taxonomy" id="453960"/>
    <lineage>
        <taxon>Bacteria</taxon>
        <taxon>Bacillati</taxon>
        <taxon>Bacillota</taxon>
        <taxon>Clostridia</taxon>
        <taxon>Eubacteriales</taxon>
        <taxon>Clostridiales Family XVII. Incertae Sedis</taxon>
        <taxon>Sulfobacillus</taxon>
    </lineage>
</organism>
<sequence length="74" mass="8698">MAAMVRGKRRHIRIELAPSIRWGNKKEILPIRRKPQIHGREMLDPNLIYFVRGLASRSMKYDKVIEENSQVVIS</sequence>
<proteinExistence type="predicted"/>
<protein>
    <submittedName>
        <fullName evidence="1">Uncharacterized protein</fullName>
    </submittedName>
</protein>
<evidence type="ECO:0000313" key="1">
    <source>
        <dbReference type="EMBL" id="PSR25403.1"/>
    </source>
</evidence>
<dbReference type="AlphaFoldDB" id="A0A2T2WT76"/>
<evidence type="ECO:0000313" key="2">
    <source>
        <dbReference type="Proteomes" id="UP000242699"/>
    </source>
</evidence>
<name>A0A2T2WT76_9FIRM</name>
<gene>
    <name evidence="1" type="ORF">C7B43_16880</name>
</gene>